<evidence type="ECO:0000256" key="2">
    <source>
        <dbReference type="ARBA" id="ARBA00023125"/>
    </source>
</evidence>
<dbReference type="OrthoDB" id="9811084at2"/>
<dbReference type="GO" id="GO:0003677">
    <property type="term" value="F:DNA binding"/>
    <property type="evidence" value="ECO:0007669"/>
    <property type="project" value="UniProtKB-UniRule"/>
</dbReference>
<evidence type="ECO:0000313" key="6">
    <source>
        <dbReference type="EMBL" id="SEL98925.1"/>
    </source>
</evidence>
<accession>A0A1H7UQE0</accession>
<keyword evidence="7" id="KW-1185">Reference proteome</keyword>
<dbReference type="SUPFAM" id="SSF48498">
    <property type="entry name" value="Tetracyclin repressor-like, C-terminal domain"/>
    <property type="match status" value="1"/>
</dbReference>
<gene>
    <name evidence="6" type="ORF">SAMN04515666_106367</name>
</gene>
<dbReference type="EMBL" id="FOAN01000006">
    <property type="protein sequence ID" value="SEL98925.1"/>
    <property type="molecule type" value="Genomic_DNA"/>
</dbReference>
<dbReference type="InterPro" id="IPR009057">
    <property type="entry name" value="Homeodomain-like_sf"/>
</dbReference>
<keyword evidence="2 4" id="KW-0238">DNA-binding</keyword>
<dbReference type="Pfam" id="PF21993">
    <property type="entry name" value="TetR_C_13_2"/>
    <property type="match status" value="1"/>
</dbReference>
<dbReference type="Pfam" id="PF00440">
    <property type="entry name" value="TetR_N"/>
    <property type="match status" value="1"/>
</dbReference>
<keyword evidence="1" id="KW-0805">Transcription regulation</keyword>
<proteinExistence type="predicted"/>
<reference evidence="7" key="1">
    <citation type="submission" date="2016-10" db="EMBL/GenBank/DDBJ databases">
        <authorList>
            <person name="Varghese N."/>
            <person name="Submissions S."/>
        </authorList>
    </citation>
    <scope>NUCLEOTIDE SEQUENCE [LARGE SCALE GENOMIC DNA]</scope>
    <source>
        <strain evidence="7">LMG 26383,CCUG 61248,R- 45681</strain>
    </source>
</reference>
<sequence length="185" mass="19998">MARRISERADLLPVLGEIFRDYGFEAASLSVIGERTGLGKGSLYHFFPGGKEEMAKAVLDEIGSWFENEVFRPLREDGDAAAAIEAMLVAVDGYFRSGRRICLVGALALADSRERFAAQIAGYFAAWQDALAGALARSGQADPDGLAEEILALIQGGLVLARARDEAVIFTRLLARLRLRLQPAG</sequence>
<feature type="domain" description="HTH tetR-type" evidence="5">
    <location>
        <begin position="5"/>
        <end position="65"/>
    </location>
</feature>
<dbReference type="InterPro" id="IPR054156">
    <property type="entry name" value="YxaF_TetR_C"/>
</dbReference>
<name>A0A1H7UQE0_9HYPH</name>
<dbReference type="InterPro" id="IPR036271">
    <property type="entry name" value="Tet_transcr_reg_TetR-rel_C_sf"/>
</dbReference>
<evidence type="ECO:0000256" key="1">
    <source>
        <dbReference type="ARBA" id="ARBA00023015"/>
    </source>
</evidence>
<dbReference type="SUPFAM" id="SSF46689">
    <property type="entry name" value="Homeodomain-like"/>
    <property type="match status" value="1"/>
</dbReference>
<dbReference type="RefSeq" id="WP_091837973.1">
    <property type="nucleotide sequence ID" value="NZ_FOAN01000006.1"/>
</dbReference>
<evidence type="ECO:0000256" key="3">
    <source>
        <dbReference type="ARBA" id="ARBA00023163"/>
    </source>
</evidence>
<feature type="DNA-binding region" description="H-T-H motif" evidence="4">
    <location>
        <begin position="28"/>
        <end position="47"/>
    </location>
</feature>
<keyword evidence="3" id="KW-0804">Transcription</keyword>
<protein>
    <submittedName>
        <fullName evidence="6">DNA-binding transcriptional regulator, AcrR family</fullName>
    </submittedName>
</protein>
<dbReference type="PANTHER" id="PTHR47506">
    <property type="entry name" value="TRANSCRIPTIONAL REGULATORY PROTEIN"/>
    <property type="match status" value="1"/>
</dbReference>
<evidence type="ECO:0000256" key="4">
    <source>
        <dbReference type="PROSITE-ProRule" id="PRU00335"/>
    </source>
</evidence>
<dbReference type="PANTHER" id="PTHR47506:SF1">
    <property type="entry name" value="HTH-TYPE TRANSCRIPTIONAL REGULATOR YJDC"/>
    <property type="match status" value="1"/>
</dbReference>
<dbReference type="PROSITE" id="PS50977">
    <property type="entry name" value="HTH_TETR_2"/>
    <property type="match status" value="1"/>
</dbReference>
<dbReference type="Gene3D" id="1.10.357.10">
    <property type="entry name" value="Tetracycline Repressor, domain 2"/>
    <property type="match status" value="1"/>
</dbReference>
<evidence type="ECO:0000259" key="5">
    <source>
        <dbReference type="PROSITE" id="PS50977"/>
    </source>
</evidence>
<dbReference type="InterPro" id="IPR001647">
    <property type="entry name" value="HTH_TetR"/>
</dbReference>
<organism evidence="6 7">
    <name type="scientific">Bosea lupini</name>
    <dbReference type="NCBI Taxonomy" id="1036779"/>
    <lineage>
        <taxon>Bacteria</taxon>
        <taxon>Pseudomonadati</taxon>
        <taxon>Pseudomonadota</taxon>
        <taxon>Alphaproteobacteria</taxon>
        <taxon>Hyphomicrobiales</taxon>
        <taxon>Boseaceae</taxon>
        <taxon>Bosea</taxon>
    </lineage>
</organism>
<evidence type="ECO:0000313" key="7">
    <source>
        <dbReference type="Proteomes" id="UP000199664"/>
    </source>
</evidence>
<dbReference type="Proteomes" id="UP000199664">
    <property type="component" value="Unassembled WGS sequence"/>
</dbReference>
<dbReference type="STRING" id="1036779.SAMN04515666_106367"/>
<dbReference type="AlphaFoldDB" id="A0A1H7UQE0"/>